<evidence type="ECO:0000313" key="3">
    <source>
        <dbReference type="Proteomes" id="UP000033774"/>
    </source>
</evidence>
<comment type="caution">
    <text evidence="2">The sequence shown here is derived from an EMBL/GenBank/DDBJ whole genome shotgun (WGS) entry which is preliminary data.</text>
</comment>
<dbReference type="OrthoDB" id="7279140at2"/>
<dbReference type="PRINTS" id="PR00411">
    <property type="entry name" value="PNDRDTASEI"/>
</dbReference>
<reference evidence="2 3" key="1">
    <citation type="submission" date="2015-03" db="EMBL/GenBank/DDBJ databases">
        <title>Draft genome sequence of Elstera litoralis.</title>
        <authorList>
            <person name="Rahalkar M.C."/>
            <person name="Dhakephalkar P.K."/>
            <person name="Pore S.D."/>
            <person name="Arora P."/>
            <person name="Kapse N.G."/>
            <person name="Pandit P.S."/>
        </authorList>
    </citation>
    <scope>NUCLEOTIDE SEQUENCE [LARGE SCALE GENOMIC DNA]</scope>
    <source>
        <strain evidence="2 3">Dia-1</strain>
    </source>
</reference>
<dbReference type="Pfam" id="PF13738">
    <property type="entry name" value="Pyr_redox_3"/>
    <property type="match status" value="1"/>
</dbReference>
<evidence type="ECO:0000256" key="1">
    <source>
        <dbReference type="ARBA" id="ARBA00023002"/>
    </source>
</evidence>
<dbReference type="InterPro" id="IPR050982">
    <property type="entry name" value="Auxin_biosynth/cation_transpt"/>
</dbReference>
<dbReference type="GO" id="GO:0050660">
    <property type="term" value="F:flavin adenine dinucleotide binding"/>
    <property type="evidence" value="ECO:0007669"/>
    <property type="project" value="TreeGrafter"/>
</dbReference>
<protein>
    <submittedName>
        <fullName evidence="2">Flavoprotein</fullName>
    </submittedName>
</protein>
<dbReference type="PANTHER" id="PTHR43539">
    <property type="entry name" value="FLAVIN-BINDING MONOOXYGENASE-LIKE PROTEIN (AFU_ORTHOLOGUE AFUA_4G09220)"/>
    <property type="match status" value="1"/>
</dbReference>
<dbReference type="PRINTS" id="PR00368">
    <property type="entry name" value="FADPNR"/>
</dbReference>
<dbReference type="RefSeq" id="WP_045777094.1">
    <property type="nucleotide sequence ID" value="NZ_LAJY01000600.1"/>
</dbReference>
<dbReference type="SUPFAM" id="SSF51905">
    <property type="entry name" value="FAD/NAD(P)-binding domain"/>
    <property type="match status" value="1"/>
</dbReference>
<dbReference type="GO" id="GO:0004497">
    <property type="term" value="F:monooxygenase activity"/>
    <property type="evidence" value="ECO:0007669"/>
    <property type="project" value="TreeGrafter"/>
</dbReference>
<dbReference type="PATRIC" id="fig|552518.3.peg.3729"/>
<dbReference type="InterPro" id="IPR036188">
    <property type="entry name" value="FAD/NAD-bd_sf"/>
</dbReference>
<dbReference type="PANTHER" id="PTHR43539:SF78">
    <property type="entry name" value="FLAVIN-CONTAINING MONOOXYGENASE"/>
    <property type="match status" value="1"/>
</dbReference>
<organism evidence="2 3">
    <name type="scientific">Elstera litoralis</name>
    <dbReference type="NCBI Taxonomy" id="552518"/>
    <lineage>
        <taxon>Bacteria</taxon>
        <taxon>Pseudomonadati</taxon>
        <taxon>Pseudomonadota</taxon>
        <taxon>Alphaproteobacteria</taxon>
        <taxon>Rhodospirillales</taxon>
        <taxon>Rhodospirillaceae</taxon>
        <taxon>Elstera</taxon>
    </lineage>
</organism>
<sequence>MSLPIVIIGAGPVGLAAAAHLLERRLTPLVLEAGPSVGTHIRAWGHVRLFSPWHFCIDRASRALLEPTGWHAPDPKRLPTGAALVADYLDPLAAVLAPYIHYNTRVIALSREGVDKVRSRDRAEKPFIVALETPQGETQITAAAIIDASGTWSQPNPLGASGIAAPGEKAATAHIHYGIPDCLGPDRATYANRRVLVVGSGHSAMNAIHDLVRLKHQEPETQIFWAMRQVPDAITFGGGANDALIARGQLGNEAETAIAAGLVKLLAPFAVSALASASTGVTVTAATGATITVDQIIACTGFRPDLTITRELRLGLDPWLETTPALAPMIDPNLHSCGSVRPHGAVELAHPEPGFYTAGMKSYGRAPTFLLLTGYEQVRSIAAALAGDEVAAKRVELDLPKTGVCITNRTPAKTGCCG</sequence>
<gene>
    <name evidence="2" type="ORF">VZ95_18045</name>
</gene>
<dbReference type="AlphaFoldDB" id="A0A0F3INU6"/>
<keyword evidence="3" id="KW-1185">Reference proteome</keyword>
<proteinExistence type="predicted"/>
<dbReference type="EMBL" id="LAJY01000600">
    <property type="protein sequence ID" value="KJV08400.1"/>
    <property type="molecule type" value="Genomic_DNA"/>
</dbReference>
<dbReference type="Proteomes" id="UP000033774">
    <property type="component" value="Unassembled WGS sequence"/>
</dbReference>
<keyword evidence="1" id="KW-0560">Oxidoreductase</keyword>
<accession>A0A0F3INU6</accession>
<dbReference type="Gene3D" id="3.50.50.60">
    <property type="entry name" value="FAD/NAD(P)-binding domain"/>
    <property type="match status" value="1"/>
</dbReference>
<name>A0A0F3INU6_9PROT</name>
<evidence type="ECO:0000313" key="2">
    <source>
        <dbReference type="EMBL" id="KJV08400.1"/>
    </source>
</evidence>